<reference evidence="2" key="1">
    <citation type="submission" date="2023-07" db="EMBL/GenBank/DDBJ databases">
        <title>Chromosome-level genome assembly of Artemia franciscana.</title>
        <authorList>
            <person name="Jo E."/>
        </authorList>
    </citation>
    <scope>NUCLEOTIDE SEQUENCE</scope>
    <source>
        <tissue evidence="2">Whole body</tissue>
    </source>
</reference>
<protein>
    <recommendedName>
        <fullName evidence="1">SEC63 domain-containing protein</fullName>
    </recommendedName>
</protein>
<organism evidence="2 3">
    <name type="scientific">Artemia franciscana</name>
    <name type="common">Brine shrimp</name>
    <name type="synonym">Artemia sanfranciscana</name>
    <dbReference type="NCBI Taxonomy" id="6661"/>
    <lineage>
        <taxon>Eukaryota</taxon>
        <taxon>Metazoa</taxon>
        <taxon>Ecdysozoa</taxon>
        <taxon>Arthropoda</taxon>
        <taxon>Crustacea</taxon>
        <taxon>Branchiopoda</taxon>
        <taxon>Anostraca</taxon>
        <taxon>Artemiidae</taxon>
        <taxon>Artemia</taxon>
    </lineage>
</organism>
<evidence type="ECO:0000259" key="1">
    <source>
        <dbReference type="SMART" id="SM00973"/>
    </source>
</evidence>
<proteinExistence type="predicted"/>
<dbReference type="Proteomes" id="UP001187531">
    <property type="component" value="Unassembled WGS sequence"/>
</dbReference>
<dbReference type="InterPro" id="IPR004179">
    <property type="entry name" value="Sec63-dom"/>
</dbReference>
<dbReference type="AlphaFoldDB" id="A0AA88KUB1"/>
<dbReference type="PANTHER" id="PTHR47835:SF3">
    <property type="entry name" value="HELICASE FOR MEIOSIS 1"/>
    <property type="match status" value="1"/>
</dbReference>
<dbReference type="PANTHER" id="PTHR47835">
    <property type="entry name" value="HFM1, ATP DEPENDENT DNA HELICASE HOMOLOG"/>
    <property type="match status" value="1"/>
</dbReference>
<dbReference type="EMBL" id="JAVRJZ010000220">
    <property type="protein sequence ID" value="KAK2702629.1"/>
    <property type="molecule type" value="Genomic_DNA"/>
</dbReference>
<dbReference type="SMART" id="SM00973">
    <property type="entry name" value="Sec63"/>
    <property type="match status" value="1"/>
</dbReference>
<evidence type="ECO:0000313" key="2">
    <source>
        <dbReference type="EMBL" id="KAK2702629.1"/>
    </source>
</evidence>
<sequence length="266" mass="30871">MISFDKDTDTLNSTDLGRVASDFFINCASVKVFNGMIKPLLNEEEILTIMSNANEFQQLKVRDDEKKDLDYHSTKNCKFFVNGDAKNVHRKVNILMQTYLSKGRIGSYPLMSQHTYVSKNCRRIARALFEIVLQKGWPLATASVLKVALMFERQMWHFENPFLQFIWRRELIKIVIDKELTIDGVREMDSKELEILIQGKNAAKLSQLLKVFPEYGLSIEEIDALQIAETGLDEPQNHTATFTDLKPINKIKRKYPCRQKFEREAE</sequence>
<dbReference type="GO" id="GO:0043138">
    <property type="term" value="F:3'-5' DNA helicase activity"/>
    <property type="evidence" value="ECO:0007669"/>
    <property type="project" value="UniProtKB-EC"/>
</dbReference>
<comment type="caution">
    <text evidence="2">The sequence shown here is derived from an EMBL/GenBank/DDBJ whole genome shotgun (WGS) entry which is preliminary data.</text>
</comment>
<evidence type="ECO:0000313" key="3">
    <source>
        <dbReference type="Proteomes" id="UP001187531"/>
    </source>
</evidence>
<dbReference type="Pfam" id="PF02889">
    <property type="entry name" value="Sec63"/>
    <property type="match status" value="1"/>
</dbReference>
<dbReference type="Gene3D" id="1.10.3380.10">
    <property type="entry name" value="Sec63 N-terminal domain-like domain"/>
    <property type="match status" value="1"/>
</dbReference>
<dbReference type="SUPFAM" id="SSF158702">
    <property type="entry name" value="Sec63 N-terminal domain-like"/>
    <property type="match status" value="1"/>
</dbReference>
<feature type="domain" description="SEC63" evidence="1">
    <location>
        <begin position="13"/>
        <end position="265"/>
    </location>
</feature>
<dbReference type="GO" id="GO:0051321">
    <property type="term" value="P:meiotic cell cycle"/>
    <property type="evidence" value="ECO:0007669"/>
    <property type="project" value="UniProtKB-KW"/>
</dbReference>
<name>A0AA88KUB1_ARTSF</name>
<accession>A0AA88KUB1</accession>
<dbReference type="InterPro" id="IPR052247">
    <property type="entry name" value="Meiotic_Crossover_Helicase"/>
</dbReference>
<dbReference type="GO" id="GO:0016787">
    <property type="term" value="F:hydrolase activity"/>
    <property type="evidence" value="ECO:0007669"/>
    <property type="project" value="UniProtKB-KW"/>
</dbReference>
<keyword evidence="3" id="KW-1185">Reference proteome</keyword>
<gene>
    <name evidence="2" type="ORF">QYM36_018771</name>
</gene>